<organism evidence="1 2">
    <name type="scientific">Oceanibaculum indicum</name>
    <dbReference type="NCBI Taxonomy" id="526216"/>
    <lineage>
        <taxon>Bacteria</taxon>
        <taxon>Pseudomonadati</taxon>
        <taxon>Pseudomonadota</taxon>
        <taxon>Alphaproteobacteria</taxon>
        <taxon>Rhodospirillales</taxon>
        <taxon>Oceanibaculaceae</taxon>
        <taxon>Oceanibaculum</taxon>
    </lineage>
</organism>
<dbReference type="AlphaFoldDB" id="A0A420WQQ4"/>
<evidence type="ECO:0000313" key="1">
    <source>
        <dbReference type="EMBL" id="RKQ73363.1"/>
    </source>
</evidence>
<dbReference type="Proteomes" id="UP000277424">
    <property type="component" value="Unassembled WGS sequence"/>
</dbReference>
<sequence>MSRSYSKKEAQEMLTALERQAREIVILATQTEKNVHQHSFHSYRQFRDKISEFETFGILIENRLRNLETGRDERLDEQFDALNILISKAVLRTSTKFFLALSKSPALPIGSREIFVQELRNLHLAREKLSQPRYAHLLDEDADRNMKVAENILNEIIERAPSLLNL</sequence>
<comment type="caution">
    <text evidence="1">The sequence shown here is derived from an EMBL/GenBank/DDBJ whole genome shotgun (WGS) entry which is preliminary data.</text>
</comment>
<gene>
    <name evidence="1" type="ORF">BCL74_1151</name>
</gene>
<protein>
    <submittedName>
        <fullName evidence="1">Uncharacterized protein</fullName>
    </submittedName>
</protein>
<proteinExistence type="predicted"/>
<dbReference type="RefSeq" id="WP_040707083.1">
    <property type="nucleotide sequence ID" value="NZ_RBIG01000001.1"/>
</dbReference>
<reference evidence="1 2" key="1">
    <citation type="submission" date="2018-10" db="EMBL/GenBank/DDBJ databases">
        <title>Comparative analysis of microorganisms from saline springs in Andes Mountain Range, Colombia.</title>
        <authorList>
            <person name="Rubin E."/>
        </authorList>
    </citation>
    <scope>NUCLEOTIDE SEQUENCE [LARGE SCALE GENOMIC DNA]</scope>
    <source>
        <strain evidence="1 2">USBA 36</strain>
    </source>
</reference>
<dbReference type="EMBL" id="RBIG01000001">
    <property type="protein sequence ID" value="RKQ73363.1"/>
    <property type="molecule type" value="Genomic_DNA"/>
</dbReference>
<name>A0A420WQQ4_9PROT</name>
<evidence type="ECO:0000313" key="2">
    <source>
        <dbReference type="Proteomes" id="UP000277424"/>
    </source>
</evidence>
<accession>A0A420WQQ4</accession>